<dbReference type="EMBL" id="SHOA02000007">
    <property type="protein sequence ID" value="TDH69753.1"/>
    <property type="molecule type" value="Genomic_DNA"/>
</dbReference>
<evidence type="ECO:0000313" key="5">
    <source>
        <dbReference type="Proteomes" id="UP000294530"/>
    </source>
</evidence>
<dbReference type="EMBL" id="SHOA02000007">
    <property type="protein sequence ID" value="TDH69853.1"/>
    <property type="molecule type" value="Genomic_DNA"/>
</dbReference>
<evidence type="ECO:0000313" key="2">
    <source>
        <dbReference type="EMBL" id="TDH69073.1"/>
    </source>
</evidence>
<gene>
    <name evidence="3" type="ORF">CCR75_001302</name>
    <name evidence="1" type="ORF">CCR75_004325</name>
    <name evidence="4" type="ORF">CCR75_004773</name>
    <name evidence="2" type="ORF">CCR75_005164</name>
</gene>
<accession>A0A976FM26</accession>
<dbReference type="GeneID" id="94345077"/>
<organism evidence="1 5">
    <name type="scientific">Bremia lactucae</name>
    <name type="common">Lettuce downy mildew</name>
    <dbReference type="NCBI Taxonomy" id="4779"/>
    <lineage>
        <taxon>Eukaryota</taxon>
        <taxon>Sar</taxon>
        <taxon>Stramenopiles</taxon>
        <taxon>Oomycota</taxon>
        <taxon>Peronosporomycetes</taxon>
        <taxon>Peronosporales</taxon>
        <taxon>Peronosporaceae</taxon>
        <taxon>Bremia</taxon>
    </lineage>
</organism>
<evidence type="ECO:0000313" key="4">
    <source>
        <dbReference type="EMBL" id="TDH69853.1"/>
    </source>
</evidence>
<name>A0A976FM26_BRELC</name>
<dbReference type="OrthoDB" id="183187at2759"/>
<dbReference type="Proteomes" id="UP000294530">
    <property type="component" value="Unassembled WGS sequence"/>
</dbReference>
<reference evidence="1" key="2">
    <citation type="submission" date="2021-07" db="EMBL/GenBank/DDBJ databases">
        <authorList>
            <person name="Fletcher K."/>
        </authorList>
    </citation>
    <scope>NUCLEOTIDE SEQUENCE</scope>
    <source>
        <strain evidence="1">SF5</strain>
    </source>
</reference>
<keyword evidence="5" id="KW-1185">Reference proteome</keyword>
<proteinExistence type="predicted"/>
<evidence type="ECO:0000313" key="3">
    <source>
        <dbReference type="EMBL" id="TDH69753.1"/>
    </source>
</evidence>
<dbReference type="RefSeq" id="XP_067819252.1">
    <property type="nucleotide sequence ID" value="XM_067959406.1"/>
</dbReference>
<protein>
    <submittedName>
        <fullName evidence="1">Uncharacterized protein</fullName>
    </submittedName>
</protein>
<sequence length="64" mass="6964">MPSVEALPGCDIAAELARISSRLDSMNKERQGPGQYHAETKVYHLVICMQVDLGHDAGPTKVDL</sequence>
<dbReference type="KEGG" id="blac:94345077"/>
<dbReference type="AlphaFoldDB" id="A0A976FM26"/>
<reference evidence="1 5" key="1">
    <citation type="journal article" date="2021" name="Genome Biol.">
        <title>AFLAP: assembly-free linkage analysis pipeline using k-mers from genome sequencing data.</title>
        <authorList>
            <person name="Fletcher K."/>
            <person name="Zhang L."/>
            <person name="Gil J."/>
            <person name="Han R."/>
            <person name="Cavanaugh K."/>
            <person name="Michelmore R."/>
        </authorList>
    </citation>
    <scope>NUCLEOTIDE SEQUENCE [LARGE SCALE GENOMIC DNA]</scope>
    <source>
        <strain evidence="1 5">SF5</strain>
    </source>
</reference>
<evidence type="ECO:0000313" key="1">
    <source>
        <dbReference type="EMBL" id="TDH69064.1"/>
    </source>
</evidence>
<dbReference type="EMBL" id="SHOA02000092">
    <property type="protein sequence ID" value="TDH69064.1"/>
    <property type="molecule type" value="Genomic_DNA"/>
</dbReference>
<dbReference type="EMBL" id="SHOA02000016">
    <property type="protein sequence ID" value="TDH69073.1"/>
    <property type="molecule type" value="Genomic_DNA"/>
</dbReference>
<comment type="caution">
    <text evidence="1">The sequence shown here is derived from an EMBL/GenBank/DDBJ whole genome shotgun (WGS) entry which is preliminary data.</text>
</comment>